<dbReference type="KEGG" id="agv:OJF2_50150"/>
<dbReference type="InterPro" id="IPR013517">
    <property type="entry name" value="FG-GAP"/>
</dbReference>
<dbReference type="Gene3D" id="2.130.10.130">
    <property type="entry name" value="Integrin alpha, N-terminal"/>
    <property type="match status" value="2"/>
</dbReference>
<dbReference type="Pfam" id="PF13517">
    <property type="entry name" value="FG-GAP_3"/>
    <property type="match status" value="3"/>
</dbReference>
<dbReference type="Pfam" id="PF07593">
    <property type="entry name" value="UnbV_ASPIC"/>
    <property type="match status" value="1"/>
</dbReference>
<dbReference type="Proteomes" id="UP000324233">
    <property type="component" value="Chromosome"/>
</dbReference>
<name>A0A5B9W8V9_9BACT</name>
<dbReference type="PANTHER" id="PTHR16026:SF0">
    <property type="entry name" value="CARTILAGE ACIDIC PROTEIN 1"/>
    <property type="match status" value="1"/>
</dbReference>
<proteinExistence type="predicted"/>
<dbReference type="RefSeq" id="WP_148596138.1">
    <property type="nucleotide sequence ID" value="NZ_CP042997.1"/>
</dbReference>
<feature type="chain" id="PRO_5023029848" evidence="2">
    <location>
        <begin position="27"/>
        <end position="550"/>
    </location>
</feature>
<dbReference type="InterPro" id="IPR027039">
    <property type="entry name" value="Crtac1"/>
</dbReference>
<gene>
    <name evidence="4" type="ORF">OJF2_50150</name>
</gene>
<evidence type="ECO:0000259" key="3">
    <source>
        <dbReference type="Pfam" id="PF07593"/>
    </source>
</evidence>
<evidence type="ECO:0000256" key="2">
    <source>
        <dbReference type="SAM" id="SignalP"/>
    </source>
</evidence>
<keyword evidence="5" id="KW-1185">Reference proteome</keyword>
<dbReference type="OrthoDB" id="5287961at2"/>
<evidence type="ECO:0000256" key="1">
    <source>
        <dbReference type="ARBA" id="ARBA00022729"/>
    </source>
</evidence>
<sequence length="550" mass="58960" precursor="true">MKSRLRDIRHALLLAALAAPILPARGDDPPVPVFTDVTERAGIKATLSFGDKELSNIVEGTGSGCMFFDYDNDGKLDVYIVNGRYKPEVNDNTGRRLRGKLANFLYRNNGDGTFTDVTSKAGVGGGDGYGVACSAADYDGDGFTDLLVLNYGPNILYRNNGDGTFTDVSKKSGLDAPGDWSLSGVWFDYDIDGKLDLFVATYLQYDGGKFRNYYAAAGYPGPLSYPGQADRLFRNNGDGTFTDVTRAAGVFNKDGRAMSATAADFLNSGRLDLYVANDAMESYFYRNHGGGKFTSDGLVLGLAFGEGGQGVSSMGPVFGDVDRDGRLDLYIPDMGYGCLHINRGEFFEDQTNASGLAMICGQYTGWGAILQDFDNDGWPDLFVANGDAHHEYGEGAVMARNAGKGKFVDVAGRSGPYFSQKFVGRGATWGDFDNDGDVDILVINLGDSPRLLRNDGGNALNNWLTIDARGPGGKTPAIGARVSVRVGGLVQIDDLIPVRGYLSQGDPRPHFGLGKAARAETVEIRWPGAGTTVLTDVPANQILRVVQPPR</sequence>
<dbReference type="AlphaFoldDB" id="A0A5B9W8V9"/>
<accession>A0A5B9W8V9</accession>
<evidence type="ECO:0000313" key="5">
    <source>
        <dbReference type="Proteomes" id="UP000324233"/>
    </source>
</evidence>
<keyword evidence="1 2" id="KW-0732">Signal</keyword>
<dbReference type="EMBL" id="CP042997">
    <property type="protein sequence ID" value="QEH36451.1"/>
    <property type="molecule type" value="Genomic_DNA"/>
</dbReference>
<reference evidence="4 5" key="1">
    <citation type="submission" date="2019-08" db="EMBL/GenBank/DDBJ databases">
        <title>Deep-cultivation of Planctomycetes and their phenomic and genomic characterization uncovers novel biology.</title>
        <authorList>
            <person name="Wiegand S."/>
            <person name="Jogler M."/>
            <person name="Boedeker C."/>
            <person name="Pinto D."/>
            <person name="Vollmers J."/>
            <person name="Rivas-Marin E."/>
            <person name="Kohn T."/>
            <person name="Peeters S.H."/>
            <person name="Heuer A."/>
            <person name="Rast P."/>
            <person name="Oberbeckmann S."/>
            <person name="Bunk B."/>
            <person name="Jeske O."/>
            <person name="Meyerdierks A."/>
            <person name="Storesund J.E."/>
            <person name="Kallscheuer N."/>
            <person name="Luecker S."/>
            <person name="Lage O.M."/>
            <person name="Pohl T."/>
            <person name="Merkel B.J."/>
            <person name="Hornburger P."/>
            <person name="Mueller R.-W."/>
            <person name="Bruemmer F."/>
            <person name="Labrenz M."/>
            <person name="Spormann A.M."/>
            <person name="Op den Camp H."/>
            <person name="Overmann J."/>
            <person name="Amann R."/>
            <person name="Jetten M.S.M."/>
            <person name="Mascher T."/>
            <person name="Medema M.H."/>
            <person name="Devos D.P."/>
            <person name="Kaster A.-K."/>
            <person name="Ovreas L."/>
            <person name="Rohde M."/>
            <person name="Galperin M.Y."/>
            <person name="Jogler C."/>
        </authorList>
    </citation>
    <scope>NUCLEOTIDE SEQUENCE [LARGE SCALE GENOMIC DNA]</scope>
    <source>
        <strain evidence="4 5">OJF2</strain>
    </source>
</reference>
<organism evidence="4 5">
    <name type="scientific">Aquisphaera giovannonii</name>
    <dbReference type="NCBI Taxonomy" id="406548"/>
    <lineage>
        <taxon>Bacteria</taxon>
        <taxon>Pseudomonadati</taxon>
        <taxon>Planctomycetota</taxon>
        <taxon>Planctomycetia</taxon>
        <taxon>Isosphaerales</taxon>
        <taxon>Isosphaeraceae</taxon>
        <taxon>Aquisphaera</taxon>
    </lineage>
</organism>
<dbReference type="InterPro" id="IPR028994">
    <property type="entry name" value="Integrin_alpha_N"/>
</dbReference>
<feature type="signal peptide" evidence="2">
    <location>
        <begin position="1"/>
        <end position="26"/>
    </location>
</feature>
<evidence type="ECO:0000313" key="4">
    <source>
        <dbReference type="EMBL" id="QEH36451.1"/>
    </source>
</evidence>
<dbReference type="InterPro" id="IPR011519">
    <property type="entry name" value="UnbV_ASPIC"/>
</dbReference>
<protein>
    <submittedName>
        <fullName evidence="4">ASPIC and UnbV</fullName>
    </submittedName>
</protein>
<dbReference type="PANTHER" id="PTHR16026">
    <property type="entry name" value="CARTILAGE ACIDIC PROTEIN 1"/>
    <property type="match status" value="1"/>
</dbReference>
<dbReference type="SUPFAM" id="SSF69318">
    <property type="entry name" value="Integrin alpha N-terminal domain"/>
    <property type="match status" value="1"/>
</dbReference>
<feature type="domain" description="ASPIC/UnbV" evidence="3">
    <location>
        <begin position="477"/>
        <end position="543"/>
    </location>
</feature>